<accession>A0AAD9CZ97</accession>
<evidence type="ECO:0000256" key="2">
    <source>
        <dbReference type="ARBA" id="ARBA00004141"/>
    </source>
</evidence>
<sequence>MRATGPRRTPSRKSKFTEDFGSEGASAKLSTQSGQTTPIRPLTPLTPAESPSGNNPPPQVTDGRDEPRRKKGARYNRFALILFLVTQVVYLALGGFSIFMCFAGWDRVSDFDNNGHPGRRSEETKRITAQDIKLKYFSPQARVMYIFATFVSLVLNVILLLTMKWMARIYVWMGPACYMLCALATIAVTALQKQWLICICWSLTTAFFIFVLYTIRDRLELGKHLLELAGKFAAKSPSFVLAVINICAMVACFMVFQPGHEGCGRQTLPCSWGLAIGGCVYLLIAHLWLSAMVSGTILMALAGGPFSTRYFGGERREGNTFRALHHTVKDAFGTLAFGTLLMGIVEFVAGLVRGLVPKSEDPNCFQALVSWALGWLVNIMEKLLDWFNKYVYIFCAIGRREWVKIDGKEGSQLRLTIEPYKQTYWEAAVHCKEFILRRPKDKGIVSQVTQNHAISTIVNDNITGTALFMACLANAGLCSLLTWLYRWVYTKKFSFTEWADALTLVYAFILGLTIGLLTTSALEIGVSTIFVCMSEDISRLEEVDEDFNTFIREHYKDMFDHLSGKIPENAIRHRPMSERSRSYA</sequence>
<gene>
    <name evidence="10" type="ORF">DB88DRAFT_337579</name>
</gene>
<evidence type="ECO:0000256" key="7">
    <source>
        <dbReference type="ARBA" id="ARBA00023136"/>
    </source>
</evidence>
<dbReference type="GO" id="GO:0005886">
    <property type="term" value="C:plasma membrane"/>
    <property type="evidence" value="ECO:0007669"/>
    <property type="project" value="UniProtKB-SubCell"/>
</dbReference>
<keyword evidence="5 8" id="KW-0812">Transmembrane</keyword>
<comment type="caution">
    <text evidence="10">The sequence shown here is derived from an EMBL/GenBank/DDBJ whole genome shotgun (WGS) entry which is preliminary data.</text>
</comment>
<name>A0AAD9CZ97_PAPLA</name>
<evidence type="ECO:0000256" key="8">
    <source>
        <dbReference type="RuleBase" id="RU368066"/>
    </source>
</evidence>
<dbReference type="PANTHER" id="PTHR12385">
    <property type="entry name" value="CHOLINE TRANSPORTER-LIKE (SLC FAMILY 44)"/>
    <property type="match status" value="1"/>
</dbReference>
<feature type="region of interest" description="Disordered" evidence="9">
    <location>
        <begin position="1"/>
        <end position="69"/>
    </location>
</feature>
<feature type="transmembrane region" description="Helical" evidence="8">
    <location>
        <begin position="466"/>
        <end position="485"/>
    </location>
</feature>
<proteinExistence type="inferred from homology"/>
<feature type="transmembrane region" description="Helical" evidence="8">
    <location>
        <begin position="272"/>
        <end position="301"/>
    </location>
</feature>
<feature type="compositionally biased region" description="Low complexity" evidence="9">
    <location>
        <begin position="36"/>
        <end position="47"/>
    </location>
</feature>
<organism evidence="10 11">
    <name type="scientific">Papiliotrema laurentii</name>
    <name type="common">Cryptococcus laurentii</name>
    <dbReference type="NCBI Taxonomy" id="5418"/>
    <lineage>
        <taxon>Eukaryota</taxon>
        <taxon>Fungi</taxon>
        <taxon>Dikarya</taxon>
        <taxon>Basidiomycota</taxon>
        <taxon>Agaricomycotina</taxon>
        <taxon>Tremellomycetes</taxon>
        <taxon>Tremellales</taxon>
        <taxon>Rhynchogastremaceae</taxon>
        <taxon>Papiliotrema</taxon>
    </lineage>
</organism>
<feature type="transmembrane region" description="Helical" evidence="8">
    <location>
        <begin position="236"/>
        <end position="256"/>
    </location>
</feature>
<comment type="function">
    <text evidence="1 8">Probably involved in transport through the plasma membrane.</text>
</comment>
<dbReference type="GO" id="GO:0022857">
    <property type="term" value="F:transmembrane transporter activity"/>
    <property type="evidence" value="ECO:0007669"/>
    <property type="project" value="UniProtKB-UniRule"/>
</dbReference>
<evidence type="ECO:0000256" key="5">
    <source>
        <dbReference type="ARBA" id="ARBA00022692"/>
    </source>
</evidence>
<feature type="transmembrane region" description="Helical" evidence="8">
    <location>
        <begin position="143"/>
        <end position="162"/>
    </location>
</feature>
<keyword evidence="7 8" id="KW-0472">Membrane</keyword>
<evidence type="ECO:0000256" key="9">
    <source>
        <dbReference type="SAM" id="MobiDB-lite"/>
    </source>
</evidence>
<comment type="similarity">
    <text evidence="3 8">Belongs to the CTL (choline transporter-like) family.</text>
</comment>
<evidence type="ECO:0000256" key="3">
    <source>
        <dbReference type="ARBA" id="ARBA00007168"/>
    </source>
</evidence>
<evidence type="ECO:0000256" key="6">
    <source>
        <dbReference type="ARBA" id="ARBA00022989"/>
    </source>
</evidence>
<feature type="transmembrane region" description="Helical" evidence="8">
    <location>
        <begin position="505"/>
        <end position="531"/>
    </location>
</feature>
<dbReference type="EMBL" id="JAODAN010000007">
    <property type="protein sequence ID" value="KAK1923175.1"/>
    <property type="molecule type" value="Genomic_DNA"/>
</dbReference>
<reference evidence="10" key="1">
    <citation type="submission" date="2023-02" db="EMBL/GenBank/DDBJ databases">
        <title>Identification and recombinant expression of a fungal hydrolase from Papiliotrema laurentii that hydrolyzes apple cutin and clears colloidal polyester polyurethane.</title>
        <authorList>
            <consortium name="DOE Joint Genome Institute"/>
            <person name="Roman V.A."/>
            <person name="Bojanowski C."/>
            <person name="Crable B.R."/>
            <person name="Wagner D.N."/>
            <person name="Hung C.S."/>
            <person name="Nadeau L.J."/>
            <person name="Schratz L."/>
            <person name="Haridas S."/>
            <person name="Pangilinan J."/>
            <person name="Lipzen A."/>
            <person name="Na H."/>
            <person name="Yan M."/>
            <person name="Ng V."/>
            <person name="Grigoriev I.V."/>
            <person name="Spatafora J.W."/>
            <person name="Barlow D."/>
            <person name="Biffinger J."/>
            <person name="Kelley-Loughnane N."/>
            <person name="Varaljay V.A."/>
            <person name="Crookes-Goodson W.J."/>
        </authorList>
    </citation>
    <scope>NUCLEOTIDE SEQUENCE</scope>
    <source>
        <strain evidence="10">5307AH</strain>
    </source>
</reference>
<dbReference type="PANTHER" id="PTHR12385:SF4">
    <property type="entry name" value="PROTEIN PNS1"/>
    <property type="match status" value="1"/>
</dbReference>
<keyword evidence="11" id="KW-1185">Reference proteome</keyword>
<dbReference type="AlphaFoldDB" id="A0AAD9CZ97"/>
<evidence type="ECO:0000313" key="11">
    <source>
        <dbReference type="Proteomes" id="UP001182556"/>
    </source>
</evidence>
<comment type="subcellular location">
    <subcellularLocation>
        <location evidence="8">Cell membrane</location>
        <topology evidence="8">Multi-pass membrane protein</topology>
    </subcellularLocation>
    <subcellularLocation>
        <location evidence="2">Membrane</location>
        <topology evidence="2">Multi-pass membrane protein</topology>
    </subcellularLocation>
</comment>
<evidence type="ECO:0000256" key="1">
    <source>
        <dbReference type="ARBA" id="ARBA00002957"/>
    </source>
</evidence>
<evidence type="ECO:0000313" key="10">
    <source>
        <dbReference type="EMBL" id="KAK1923175.1"/>
    </source>
</evidence>
<evidence type="ECO:0000256" key="4">
    <source>
        <dbReference type="ARBA" id="ARBA00015388"/>
    </source>
</evidence>
<dbReference type="Proteomes" id="UP001182556">
    <property type="component" value="Unassembled WGS sequence"/>
</dbReference>
<dbReference type="Pfam" id="PF04515">
    <property type="entry name" value="Choline_transpo"/>
    <property type="match status" value="2"/>
</dbReference>
<keyword evidence="6 8" id="KW-1133">Transmembrane helix</keyword>
<protein>
    <recommendedName>
        <fullName evidence="4 8">Protein PNS1</fullName>
    </recommendedName>
</protein>
<feature type="transmembrane region" description="Helical" evidence="8">
    <location>
        <begin position="78"/>
        <end position="105"/>
    </location>
</feature>
<feature type="transmembrane region" description="Helical" evidence="8">
    <location>
        <begin position="169"/>
        <end position="188"/>
    </location>
</feature>
<feature type="transmembrane region" description="Helical" evidence="8">
    <location>
        <begin position="194"/>
        <end position="215"/>
    </location>
</feature>
<feature type="transmembrane region" description="Helical" evidence="8">
    <location>
        <begin position="331"/>
        <end position="352"/>
    </location>
</feature>
<dbReference type="InterPro" id="IPR007603">
    <property type="entry name" value="Choline_transptr-like"/>
</dbReference>